<keyword evidence="6" id="KW-0418">Kinase</keyword>
<keyword evidence="3" id="KW-0597">Phosphoprotein</keyword>
<evidence type="ECO:0000256" key="1">
    <source>
        <dbReference type="ARBA" id="ARBA00000085"/>
    </source>
</evidence>
<dbReference type="PRINTS" id="PR00344">
    <property type="entry name" value="BCTRLSENSOR"/>
</dbReference>
<dbReference type="InterPro" id="IPR013767">
    <property type="entry name" value="PAS_fold"/>
</dbReference>
<dbReference type="Pfam" id="PF02518">
    <property type="entry name" value="HATPase_c"/>
    <property type="match status" value="1"/>
</dbReference>
<dbReference type="RefSeq" id="WP_310425150.1">
    <property type="nucleotide sequence ID" value="NZ_JAVDYC010000001.1"/>
</dbReference>
<evidence type="ECO:0000256" key="2">
    <source>
        <dbReference type="ARBA" id="ARBA00012438"/>
    </source>
</evidence>
<keyword evidence="8" id="KW-0902">Two-component regulatory system</keyword>
<organism evidence="11 12">
    <name type="scientific">Catenuloplanes niger</name>
    <dbReference type="NCBI Taxonomy" id="587534"/>
    <lineage>
        <taxon>Bacteria</taxon>
        <taxon>Bacillati</taxon>
        <taxon>Actinomycetota</taxon>
        <taxon>Actinomycetes</taxon>
        <taxon>Micromonosporales</taxon>
        <taxon>Micromonosporaceae</taxon>
        <taxon>Catenuloplanes</taxon>
    </lineage>
</organism>
<dbReference type="SMART" id="SM00387">
    <property type="entry name" value="HATPase_c"/>
    <property type="match status" value="1"/>
</dbReference>
<keyword evidence="5" id="KW-0547">Nucleotide-binding</keyword>
<name>A0AAE4CYI5_9ACTN</name>
<dbReference type="Gene3D" id="3.30.450.20">
    <property type="entry name" value="PAS domain"/>
    <property type="match status" value="1"/>
</dbReference>
<feature type="domain" description="Histidine kinase" evidence="9">
    <location>
        <begin position="147"/>
        <end position="397"/>
    </location>
</feature>
<evidence type="ECO:0000256" key="4">
    <source>
        <dbReference type="ARBA" id="ARBA00022679"/>
    </source>
</evidence>
<accession>A0AAE4CYI5</accession>
<dbReference type="SUPFAM" id="SSF55785">
    <property type="entry name" value="PYP-like sensor domain (PAS domain)"/>
    <property type="match status" value="1"/>
</dbReference>
<dbReference type="CDD" id="cd00130">
    <property type="entry name" value="PAS"/>
    <property type="match status" value="1"/>
</dbReference>
<evidence type="ECO:0000256" key="5">
    <source>
        <dbReference type="ARBA" id="ARBA00022741"/>
    </source>
</evidence>
<evidence type="ECO:0000313" key="11">
    <source>
        <dbReference type="EMBL" id="MDR7327628.1"/>
    </source>
</evidence>
<comment type="caution">
    <text evidence="11">The sequence shown here is derived from an EMBL/GenBank/DDBJ whole genome shotgun (WGS) entry which is preliminary data.</text>
</comment>
<keyword evidence="12" id="KW-1185">Reference proteome</keyword>
<dbReference type="PANTHER" id="PTHR43065:SF50">
    <property type="entry name" value="HISTIDINE KINASE"/>
    <property type="match status" value="1"/>
</dbReference>
<proteinExistence type="predicted"/>
<dbReference type="EMBL" id="JAVDYC010000001">
    <property type="protein sequence ID" value="MDR7327628.1"/>
    <property type="molecule type" value="Genomic_DNA"/>
</dbReference>
<dbReference type="PROSITE" id="PS50109">
    <property type="entry name" value="HIS_KIN"/>
    <property type="match status" value="1"/>
</dbReference>
<reference evidence="11 12" key="1">
    <citation type="submission" date="2023-07" db="EMBL/GenBank/DDBJ databases">
        <title>Sequencing the genomes of 1000 actinobacteria strains.</title>
        <authorList>
            <person name="Klenk H.-P."/>
        </authorList>
    </citation>
    <scope>NUCLEOTIDE SEQUENCE [LARGE SCALE GENOMIC DNA]</scope>
    <source>
        <strain evidence="11 12">DSM 44711</strain>
    </source>
</reference>
<protein>
    <recommendedName>
        <fullName evidence="2">histidine kinase</fullName>
        <ecNumber evidence="2">2.7.13.3</ecNumber>
    </recommendedName>
</protein>
<dbReference type="InterPro" id="IPR000014">
    <property type="entry name" value="PAS"/>
</dbReference>
<gene>
    <name evidence="11" type="ORF">J2S44_007878</name>
</gene>
<dbReference type="GO" id="GO:0000160">
    <property type="term" value="P:phosphorelay signal transduction system"/>
    <property type="evidence" value="ECO:0007669"/>
    <property type="project" value="UniProtKB-KW"/>
</dbReference>
<dbReference type="NCBIfam" id="TIGR00229">
    <property type="entry name" value="sensory_box"/>
    <property type="match status" value="1"/>
</dbReference>
<comment type="catalytic activity">
    <reaction evidence="1">
        <text>ATP + protein L-histidine = ADP + protein N-phospho-L-histidine.</text>
        <dbReference type="EC" id="2.7.13.3"/>
    </reaction>
</comment>
<dbReference type="InterPro" id="IPR036890">
    <property type="entry name" value="HATPase_C_sf"/>
</dbReference>
<dbReference type="Pfam" id="PF00989">
    <property type="entry name" value="PAS"/>
    <property type="match status" value="1"/>
</dbReference>
<evidence type="ECO:0000256" key="8">
    <source>
        <dbReference type="ARBA" id="ARBA00023012"/>
    </source>
</evidence>
<dbReference type="PROSITE" id="PS50112">
    <property type="entry name" value="PAS"/>
    <property type="match status" value="1"/>
</dbReference>
<keyword evidence="7" id="KW-0067">ATP-binding</keyword>
<evidence type="ECO:0000259" key="10">
    <source>
        <dbReference type="PROSITE" id="PS50112"/>
    </source>
</evidence>
<dbReference type="Proteomes" id="UP001183629">
    <property type="component" value="Unassembled WGS sequence"/>
</dbReference>
<dbReference type="GO" id="GO:0004673">
    <property type="term" value="F:protein histidine kinase activity"/>
    <property type="evidence" value="ECO:0007669"/>
    <property type="project" value="UniProtKB-EC"/>
</dbReference>
<evidence type="ECO:0000256" key="3">
    <source>
        <dbReference type="ARBA" id="ARBA00022553"/>
    </source>
</evidence>
<evidence type="ECO:0000256" key="7">
    <source>
        <dbReference type="ARBA" id="ARBA00022840"/>
    </source>
</evidence>
<dbReference type="SMART" id="SM00091">
    <property type="entry name" value="PAS"/>
    <property type="match status" value="1"/>
</dbReference>
<dbReference type="Gene3D" id="3.30.565.10">
    <property type="entry name" value="Histidine kinase-like ATPase, C-terminal domain"/>
    <property type="match status" value="1"/>
</dbReference>
<dbReference type="GO" id="GO:0005524">
    <property type="term" value="F:ATP binding"/>
    <property type="evidence" value="ECO:0007669"/>
    <property type="project" value="UniProtKB-KW"/>
</dbReference>
<dbReference type="PANTHER" id="PTHR43065">
    <property type="entry name" value="SENSOR HISTIDINE KINASE"/>
    <property type="match status" value="1"/>
</dbReference>
<evidence type="ECO:0000256" key="6">
    <source>
        <dbReference type="ARBA" id="ARBA00022777"/>
    </source>
</evidence>
<keyword evidence="4" id="KW-0808">Transferase</keyword>
<dbReference type="SUPFAM" id="SSF55874">
    <property type="entry name" value="ATPase domain of HSP90 chaperone/DNA topoisomerase II/histidine kinase"/>
    <property type="match status" value="1"/>
</dbReference>
<dbReference type="InterPro" id="IPR005467">
    <property type="entry name" value="His_kinase_dom"/>
</dbReference>
<dbReference type="InterPro" id="IPR035965">
    <property type="entry name" value="PAS-like_dom_sf"/>
</dbReference>
<dbReference type="EC" id="2.7.13.3" evidence="2"/>
<dbReference type="InterPro" id="IPR004358">
    <property type="entry name" value="Sig_transdc_His_kin-like_C"/>
</dbReference>
<dbReference type="Gene3D" id="1.10.287.130">
    <property type="match status" value="1"/>
</dbReference>
<evidence type="ECO:0000259" key="9">
    <source>
        <dbReference type="PROSITE" id="PS50109"/>
    </source>
</evidence>
<dbReference type="AlphaFoldDB" id="A0AAE4CYI5"/>
<evidence type="ECO:0000313" key="12">
    <source>
        <dbReference type="Proteomes" id="UP001183629"/>
    </source>
</evidence>
<sequence length="402" mass="44356">MSKQAEEFRSIAVDNMADGLYTTDEQGRLTVVNPAAARMLGWAERELLGRNVHETVHTCVPLSPTGCPLTRVYATGEPAEIDNETYVRRDGSVFPVRYSAAPLHAGAVVTGVVVVFRDTTEQRRRQRREVEDRHDQKLESLGRLSAGLAHEINTPIQFVGDNTRFLAEAYRQMLELLVVYRDCLEPDSGQLPWEERKRRATEAERAADMEYLTSEVPTAVAQSLEGIERVASLVKAMKAFSFKGTEDRAYADLNEAIRTTLAVVRNEVKYVADVVLDLGEIPEMLCHVGDLNQVFLNLLVNAADAMEGRERRGEIRVSTRVEDRTVVITFADDGAGIPEEIQKLIFEPFFTTKAVGKGTGQGLALAVAICEKHGGTIDVDSRPGAGATFTLRLPIVGRRTAA</sequence>
<dbReference type="InterPro" id="IPR003594">
    <property type="entry name" value="HATPase_dom"/>
</dbReference>
<feature type="domain" description="PAS" evidence="10">
    <location>
        <begin position="5"/>
        <end position="57"/>
    </location>
</feature>
<dbReference type="GO" id="GO:0006355">
    <property type="term" value="P:regulation of DNA-templated transcription"/>
    <property type="evidence" value="ECO:0007669"/>
    <property type="project" value="InterPro"/>
</dbReference>